<gene>
    <name evidence="1" type="ORF">CRG98_048298</name>
</gene>
<comment type="caution">
    <text evidence="1">The sequence shown here is derived from an EMBL/GenBank/DDBJ whole genome shotgun (WGS) entry which is preliminary data.</text>
</comment>
<keyword evidence="2" id="KW-1185">Reference proteome</keyword>
<dbReference type="EMBL" id="PGOL01009026">
    <property type="protein sequence ID" value="PKI31312.1"/>
    <property type="molecule type" value="Genomic_DNA"/>
</dbReference>
<evidence type="ECO:0000313" key="1">
    <source>
        <dbReference type="EMBL" id="PKI31312.1"/>
    </source>
</evidence>
<reference evidence="1 2" key="1">
    <citation type="submission" date="2017-11" db="EMBL/GenBank/DDBJ databases">
        <title>De-novo sequencing of pomegranate (Punica granatum L.) genome.</title>
        <authorList>
            <person name="Akparov Z."/>
            <person name="Amiraslanov A."/>
            <person name="Hajiyeva S."/>
            <person name="Abbasov M."/>
            <person name="Kaur K."/>
            <person name="Hamwieh A."/>
            <person name="Solovyev V."/>
            <person name="Salamov A."/>
            <person name="Braich B."/>
            <person name="Kosarev P."/>
            <person name="Mahmoud A."/>
            <person name="Hajiyev E."/>
            <person name="Babayeva S."/>
            <person name="Izzatullayeva V."/>
            <person name="Mammadov A."/>
            <person name="Mammadov A."/>
            <person name="Sharifova S."/>
            <person name="Ojaghi J."/>
            <person name="Eynullazada K."/>
            <person name="Bayramov B."/>
            <person name="Abdulazimova A."/>
            <person name="Shahmuradov I."/>
        </authorList>
    </citation>
    <scope>NUCLEOTIDE SEQUENCE [LARGE SCALE GENOMIC DNA]</scope>
    <source>
        <strain evidence="2">cv. AG2017</strain>
        <tissue evidence="1">Leaf</tissue>
    </source>
</reference>
<dbReference type="Proteomes" id="UP000233551">
    <property type="component" value="Unassembled WGS sequence"/>
</dbReference>
<proteinExistence type="predicted"/>
<organism evidence="1 2">
    <name type="scientific">Punica granatum</name>
    <name type="common">Pomegranate</name>
    <dbReference type="NCBI Taxonomy" id="22663"/>
    <lineage>
        <taxon>Eukaryota</taxon>
        <taxon>Viridiplantae</taxon>
        <taxon>Streptophyta</taxon>
        <taxon>Embryophyta</taxon>
        <taxon>Tracheophyta</taxon>
        <taxon>Spermatophyta</taxon>
        <taxon>Magnoliopsida</taxon>
        <taxon>eudicotyledons</taxon>
        <taxon>Gunneridae</taxon>
        <taxon>Pentapetalae</taxon>
        <taxon>rosids</taxon>
        <taxon>malvids</taxon>
        <taxon>Myrtales</taxon>
        <taxon>Lythraceae</taxon>
        <taxon>Punica</taxon>
    </lineage>
</organism>
<sequence>MLTISTNELQFLLVGHEESRSYAANQGSQINSSAAALANAPLSGILAPFRPKFITQMGATMTATRTAKVMVVAKEREEGKATRRVPLIVGVAPAMVAALHIELKDSRVDKANPTSGLMSFRVNYTRVRPVTHDLIKAIASDPLLCSAQSNPLWCPRPNLFQPVSEPVQLLGSLSNLQLARA</sequence>
<protein>
    <submittedName>
        <fullName evidence="1">Uncharacterized protein</fullName>
    </submittedName>
</protein>
<evidence type="ECO:0000313" key="2">
    <source>
        <dbReference type="Proteomes" id="UP000233551"/>
    </source>
</evidence>
<accession>A0A2I0HHZ2</accession>
<name>A0A2I0HHZ2_PUNGR</name>
<dbReference type="AlphaFoldDB" id="A0A2I0HHZ2"/>